<gene>
    <name evidence="2" type="ORF">C942_01533</name>
</gene>
<evidence type="ECO:0000313" key="2">
    <source>
        <dbReference type="EMBL" id="ELR67603.1"/>
    </source>
</evidence>
<dbReference type="AlphaFoldDB" id="L8JH62"/>
<dbReference type="OrthoDB" id="7055897at2"/>
<sequence length="943" mass="104908">MRVYIGYYLLLISGLFLTACGGGSDEAPPAPQGEAAPVENEFRITVDTPEALLTSQRVVPGVISKAFALAQANLTEDNFAAVWLDDKGKILEQINITSWESQGDGTYVLKAQTNIRLNAVLLIDLFDTPEFTIGESLPTDVYLTPLADERLTVSLKSTLAYYALTQRVQLDESWGSFEEVIAEASRGKVFSALQDINNIADDFEATLIPKLGLENVRLSELISLSIVQSMTKGRMERFVTEQAAARADILSILNEGYWRLSSNNNNDGSGIMADKMEYDGQETKKTEYRWNKNGTDDISLTEFFTYLSGTTAFGTDDVKRQVLTNNDWVGLFDYLKVELATNASVVMADAALSANDNMGVTLEANFYPLVNKRMHNFLSSKEDHYITRYIKPDEFFQDGAFGFYFTWRPENETYLLCDNRNGSTACQVSPVNSPEASYTALEDVLTAASDVAFTIQDVNGFKIADNVIVEMINDNQLTLRYWVNIAADNWSVMEVSSWAPTQFAGKSIFRFDVPDVIKQLAVNYDFDQSNLFLVVDRGFINIGETLLDNSEFHYSGFNNGAKNQIFTVASRDNLPPFGVCNFGNTAQANESLFLNAVTECGGDERFTNQSINALIDQHLVQISEDGDISAMILRSNNSWEQYKNGRAVTGSRSWALTKEGYLKLIPDTSKPNDFDYWSLTSVDYSRNILAVKTYSSREENSNTSGDLIFTILTKEYAPDQLAACQILDSGWDQTTTSPITKRTLTEYEQQAATCKVIWEQRTPRFTEKLLIGQSGELSDDKALHFFGDSSRFLKLSDNFSGEFFLGKYVDSDGCGFNFDILWKLEEDGSLYYEAADGSMNERITMTDTDGLGFAIKAFNHQTRWTTDETLQFTGDEGEIWSDIVTLIDASSVPNVVPIEPPANSEPPTEEEQPAEGEPAPQGPPAGTILNDGQTCAFLNQQGE</sequence>
<dbReference type="EMBL" id="AMZO01000002">
    <property type="protein sequence ID" value="ELR67603.1"/>
    <property type="molecule type" value="Genomic_DNA"/>
</dbReference>
<dbReference type="Proteomes" id="UP000011134">
    <property type="component" value="Unassembled WGS sequence"/>
</dbReference>
<accession>L8JH62</accession>
<reference evidence="2 3" key="1">
    <citation type="submission" date="2012-12" db="EMBL/GenBank/DDBJ databases">
        <title>Genome Assembly of Photobacterium sp. AK15.</title>
        <authorList>
            <person name="Khatri I."/>
            <person name="Vaidya B."/>
            <person name="Srinivas T.N.R."/>
            <person name="Subramanian S."/>
            <person name="Pinnaka A."/>
        </authorList>
    </citation>
    <scope>NUCLEOTIDE SEQUENCE [LARGE SCALE GENOMIC DNA]</scope>
    <source>
        <strain evidence="2 3">AK15</strain>
    </source>
</reference>
<evidence type="ECO:0000313" key="3">
    <source>
        <dbReference type="Proteomes" id="UP000011134"/>
    </source>
</evidence>
<name>L8JH62_9GAMM</name>
<feature type="compositionally biased region" description="Polar residues" evidence="1">
    <location>
        <begin position="930"/>
        <end position="943"/>
    </location>
</feature>
<keyword evidence="3" id="KW-1185">Reference proteome</keyword>
<organism evidence="2 3">
    <name type="scientific">Photobacterium marinum</name>
    <dbReference type="NCBI Taxonomy" id="1056511"/>
    <lineage>
        <taxon>Bacteria</taxon>
        <taxon>Pseudomonadati</taxon>
        <taxon>Pseudomonadota</taxon>
        <taxon>Gammaproteobacteria</taxon>
        <taxon>Vibrionales</taxon>
        <taxon>Vibrionaceae</taxon>
        <taxon>Photobacterium</taxon>
    </lineage>
</organism>
<evidence type="ECO:0008006" key="4">
    <source>
        <dbReference type="Google" id="ProtNLM"/>
    </source>
</evidence>
<protein>
    <recommendedName>
        <fullName evidence="4">Hydrogenase expression protein HypA</fullName>
    </recommendedName>
</protein>
<dbReference type="PROSITE" id="PS51257">
    <property type="entry name" value="PROKAR_LIPOPROTEIN"/>
    <property type="match status" value="1"/>
</dbReference>
<comment type="caution">
    <text evidence="2">The sequence shown here is derived from an EMBL/GenBank/DDBJ whole genome shotgun (WGS) entry which is preliminary data.</text>
</comment>
<proteinExistence type="predicted"/>
<dbReference type="PATRIC" id="fig|1056511.3.peg.606"/>
<feature type="region of interest" description="Disordered" evidence="1">
    <location>
        <begin position="895"/>
        <end position="943"/>
    </location>
</feature>
<evidence type="ECO:0000256" key="1">
    <source>
        <dbReference type="SAM" id="MobiDB-lite"/>
    </source>
</evidence>
<dbReference type="RefSeq" id="WP_007462232.1">
    <property type="nucleotide sequence ID" value="NZ_AMZO01000002.1"/>
</dbReference>
<feature type="compositionally biased region" description="Low complexity" evidence="1">
    <location>
        <begin position="915"/>
        <end position="927"/>
    </location>
</feature>